<dbReference type="InterPro" id="IPR020568">
    <property type="entry name" value="Ribosomal_Su5_D2-typ_SF"/>
</dbReference>
<evidence type="ECO:0000256" key="6">
    <source>
        <dbReference type="ARBA" id="ARBA00022777"/>
    </source>
</evidence>
<dbReference type="PATRIC" id="fig|1121328.3.peg.1922"/>
<comment type="catalytic activity">
    <reaction evidence="9">
        <text>4-CDP-2-C-methyl-D-erythritol + ATP = 4-CDP-2-C-methyl-D-erythritol 2-phosphate + ADP + H(+)</text>
        <dbReference type="Rhea" id="RHEA:18437"/>
        <dbReference type="ChEBI" id="CHEBI:15378"/>
        <dbReference type="ChEBI" id="CHEBI:30616"/>
        <dbReference type="ChEBI" id="CHEBI:57823"/>
        <dbReference type="ChEBI" id="CHEBI:57919"/>
        <dbReference type="ChEBI" id="CHEBI:456216"/>
        <dbReference type="EC" id="2.7.1.148"/>
    </reaction>
</comment>
<dbReference type="InterPro" id="IPR013750">
    <property type="entry name" value="GHMP_kinase_C_dom"/>
</dbReference>
<dbReference type="PANTHER" id="PTHR43527">
    <property type="entry name" value="4-DIPHOSPHOCYTIDYL-2-C-METHYL-D-ERYTHRITOL KINASE, CHLOROPLASTIC"/>
    <property type="match status" value="1"/>
</dbReference>
<dbReference type="InterPro" id="IPR036554">
    <property type="entry name" value="GHMP_kinase_C_sf"/>
</dbReference>
<evidence type="ECO:0000313" key="12">
    <source>
        <dbReference type="EMBL" id="KXZ38887.1"/>
    </source>
</evidence>
<dbReference type="InterPro" id="IPR006204">
    <property type="entry name" value="GHMP_kinase_N_dom"/>
</dbReference>
<dbReference type="RefSeq" id="WP_066072565.1">
    <property type="nucleotide sequence ID" value="NZ_FRBG01000016.1"/>
</dbReference>
<evidence type="ECO:0000256" key="5">
    <source>
        <dbReference type="ARBA" id="ARBA00022741"/>
    </source>
</evidence>
<accession>A0A150FMU6</accession>
<keyword evidence="4 9" id="KW-0808">Transferase</keyword>
<comment type="similarity">
    <text evidence="1 9">Belongs to the GHMP kinase family. IspE subfamily.</text>
</comment>
<dbReference type="Gene3D" id="3.30.70.890">
    <property type="entry name" value="GHMP kinase, C-terminal domain"/>
    <property type="match status" value="1"/>
</dbReference>
<dbReference type="HAMAP" id="MF_00061">
    <property type="entry name" value="IspE"/>
    <property type="match status" value="1"/>
</dbReference>
<dbReference type="GO" id="GO:0050515">
    <property type="term" value="F:4-(cytidine 5'-diphospho)-2-C-methyl-D-erythritol kinase activity"/>
    <property type="evidence" value="ECO:0007669"/>
    <property type="project" value="UniProtKB-UniRule"/>
</dbReference>
<dbReference type="OrthoDB" id="9809438at2"/>
<feature type="domain" description="GHMP kinase N-terminal" evidence="10">
    <location>
        <begin position="67"/>
        <end position="145"/>
    </location>
</feature>
<evidence type="ECO:0000256" key="3">
    <source>
        <dbReference type="ARBA" id="ARBA00017473"/>
    </source>
</evidence>
<dbReference type="NCBIfam" id="NF011202">
    <property type="entry name" value="PRK14608.1"/>
    <property type="match status" value="1"/>
</dbReference>
<dbReference type="AlphaFoldDB" id="A0A150FMU6"/>
<evidence type="ECO:0000313" key="14">
    <source>
        <dbReference type="Proteomes" id="UP000092605"/>
    </source>
</evidence>
<dbReference type="EMBL" id="LSFY01000003">
    <property type="protein sequence ID" value="KXZ38887.1"/>
    <property type="molecule type" value="Genomic_DNA"/>
</dbReference>
<dbReference type="Gene3D" id="3.30.230.10">
    <property type="match status" value="1"/>
</dbReference>
<keyword evidence="6 9" id="KW-0418">Kinase</keyword>
<reference evidence="12 14" key="1">
    <citation type="submission" date="2016-02" db="EMBL/GenBank/DDBJ databases">
        <title>Draft genome sequence for Clostridium paradoxum JW-YL-7.</title>
        <authorList>
            <person name="Utturkar S.M."/>
            <person name="Lancaster A."/>
            <person name="Poole F.L."/>
            <person name="Adams M.W."/>
            <person name="Brown S.D."/>
        </authorList>
    </citation>
    <scope>NUCLEOTIDE SEQUENCE [LARGE SCALE GENOMIC DNA]</scope>
    <source>
        <strain evidence="12 14">JW-YL-7</strain>
    </source>
</reference>
<comment type="function">
    <text evidence="9">Catalyzes the phosphorylation of the position 2 hydroxy group of 4-diphosphocytidyl-2C-methyl-D-erythritol.</text>
</comment>
<evidence type="ECO:0000256" key="2">
    <source>
        <dbReference type="ARBA" id="ARBA00012052"/>
    </source>
</evidence>
<dbReference type="PANTHER" id="PTHR43527:SF2">
    <property type="entry name" value="4-DIPHOSPHOCYTIDYL-2-C-METHYL-D-ERYTHRITOL KINASE, CHLOROPLASTIC"/>
    <property type="match status" value="1"/>
</dbReference>
<evidence type="ECO:0000256" key="8">
    <source>
        <dbReference type="ARBA" id="ARBA00032554"/>
    </source>
</evidence>
<comment type="pathway">
    <text evidence="9">Isoprenoid biosynthesis; isopentenyl diphosphate biosynthesis via DXP pathway; isopentenyl diphosphate from 1-deoxy-D-xylulose 5-phosphate: step 3/6.</text>
</comment>
<evidence type="ECO:0000313" key="15">
    <source>
        <dbReference type="Proteomes" id="UP000323392"/>
    </source>
</evidence>
<dbReference type="GO" id="GO:0016114">
    <property type="term" value="P:terpenoid biosynthetic process"/>
    <property type="evidence" value="ECO:0007669"/>
    <property type="project" value="UniProtKB-UniRule"/>
</dbReference>
<dbReference type="PIRSF" id="PIRSF010376">
    <property type="entry name" value="IspE"/>
    <property type="match status" value="1"/>
</dbReference>
<dbReference type="GO" id="GO:0005524">
    <property type="term" value="F:ATP binding"/>
    <property type="evidence" value="ECO:0007669"/>
    <property type="project" value="UniProtKB-UniRule"/>
</dbReference>
<feature type="active site" evidence="9">
    <location>
        <position position="11"/>
    </location>
</feature>
<dbReference type="EMBL" id="FRBG01000016">
    <property type="protein sequence ID" value="SHL21766.1"/>
    <property type="molecule type" value="Genomic_DNA"/>
</dbReference>
<dbReference type="InterPro" id="IPR004424">
    <property type="entry name" value="IspE"/>
</dbReference>
<dbReference type="Proteomes" id="UP000092605">
    <property type="component" value="Unassembled WGS sequence"/>
</dbReference>
<evidence type="ECO:0000259" key="10">
    <source>
        <dbReference type="Pfam" id="PF00288"/>
    </source>
</evidence>
<comment type="caution">
    <text evidence="12">The sequence shown here is derived from an EMBL/GenBank/DDBJ whole genome shotgun (WGS) entry which is preliminary data.</text>
</comment>
<gene>
    <name evidence="9" type="primary">ispE</name>
    <name evidence="12" type="ORF">JWYL7_1909</name>
    <name evidence="13" type="ORF">SAMN05661008_01696</name>
</gene>
<keyword evidence="7 9" id="KW-0067">ATP-binding</keyword>
<feature type="binding site" evidence="9">
    <location>
        <begin position="95"/>
        <end position="105"/>
    </location>
    <ligand>
        <name>ATP</name>
        <dbReference type="ChEBI" id="CHEBI:30616"/>
    </ligand>
</feature>
<dbReference type="UniPathway" id="UPA00056">
    <property type="reaction ID" value="UER00094"/>
</dbReference>
<dbReference type="Pfam" id="PF00288">
    <property type="entry name" value="GHMP_kinases_N"/>
    <property type="match status" value="1"/>
</dbReference>
<dbReference type="Pfam" id="PF08544">
    <property type="entry name" value="GHMP_kinases_C"/>
    <property type="match status" value="1"/>
</dbReference>
<keyword evidence="15" id="KW-1185">Reference proteome</keyword>
<dbReference type="PRINTS" id="PR00958">
    <property type="entry name" value="HOMSERKINASE"/>
</dbReference>
<evidence type="ECO:0000256" key="9">
    <source>
        <dbReference type="HAMAP-Rule" id="MF_00061"/>
    </source>
</evidence>
<evidence type="ECO:0000256" key="4">
    <source>
        <dbReference type="ARBA" id="ARBA00022679"/>
    </source>
</evidence>
<dbReference type="Proteomes" id="UP000323392">
    <property type="component" value="Unassembled WGS sequence"/>
</dbReference>
<dbReference type="InterPro" id="IPR014721">
    <property type="entry name" value="Ribsml_uS5_D2-typ_fold_subgr"/>
</dbReference>
<evidence type="ECO:0000256" key="7">
    <source>
        <dbReference type="ARBA" id="ARBA00022840"/>
    </source>
</evidence>
<dbReference type="NCBIfam" id="TIGR00154">
    <property type="entry name" value="ispE"/>
    <property type="match status" value="1"/>
</dbReference>
<protein>
    <recommendedName>
        <fullName evidence="3 9">4-diphosphocytidyl-2-C-methyl-D-erythritol kinase</fullName>
        <shortName evidence="9">CMK</shortName>
        <ecNumber evidence="2 9">2.7.1.148</ecNumber>
    </recommendedName>
    <alternativeName>
        <fullName evidence="8 9">4-(cytidine-5'-diphospho)-2-C-methyl-D-erythritol kinase</fullName>
    </alternativeName>
</protein>
<evidence type="ECO:0000256" key="1">
    <source>
        <dbReference type="ARBA" id="ARBA00009684"/>
    </source>
</evidence>
<evidence type="ECO:0000313" key="13">
    <source>
        <dbReference type="EMBL" id="SHL21766.1"/>
    </source>
</evidence>
<dbReference type="EC" id="2.7.1.148" evidence="2 9"/>
<reference evidence="13 15" key="2">
    <citation type="submission" date="2016-11" db="EMBL/GenBank/DDBJ databases">
        <authorList>
            <person name="Varghese N."/>
            <person name="Submissions S."/>
        </authorList>
    </citation>
    <scope>NUCLEOTIDE SEQUENCE [LARGE SCALE GENOMIC DNA]</scope>
    <source>
        <strain evidence="13 15">DSM 7308</strain>
    </source>
</reference>
<sequence length="292" mass="32323">MVGVKLKSRAKINLSIDVVGKREDGYHFVEMIMQTIDLYDSIYIEEICEDKIIIHSKNKCVPLDENNIMHKAADMIKKKFNIEKGIKINLEKNIPIAAGMAGGSSNAAAVLVGLNTLWNLNMNEQDLLDLGLKLGADVPFCIKGGAALAEGIGEKLTPIDTVEGIFILICKPDISVSTKDVYKQLDMSIVNERPNTQKILNYIKEKDILGLSSNMKNVLESVTEKKYPVIRKIKDEMLKNGALGSMMTGSGPTVFGIYKDKEKANYAKDILKNNYKETYVVATYNGGIEIGR</sequence>
<organism evidence="12 14">
    <name type="scientific">Alkalithermobacter thermoalcaliphilus JW-YL-7 = DSM 7308</name>
    <dbReference type="NCBI Taxonomy" id="1121328"/>
    <lineage>
        <taxon>Bacteria</taxon>
        <taxon>Bacillati</taxon>
        <taxon>Bacillota</taxon>
        <taxon>Clostridia</taxon>
        <taxon>Peptostreptococcales</taxon>
        <taxon>Tepidibacteraceae</taxon>
        <taxon>Alkalithermobacter</taxon>
    </lineage>
</organism>
<evidence type="ECO:0000259" key="11">
    <source>
        <dbReference type="Pfam" id="PF08544"/>
    </source>
</evidence>
<dbReference type="STRING" id="1121328.JWYL7_1909"/>
<dbReference type="SUPFAM" id="SSF54211">
    <property type="entry name" value="Ribosomal protein S5 domain 2-like"/>
    <property type="match status" value="1"/>
</dbReference>
<keyword evidence="5 9" id="KW-0547">Nucleotide-binding</keyword>
<feature type="domain" description="GHMP kinase C-terminal" evidence="11">
    <location>
        <begin position="203"/>
        <end position="276"/>
    </location>
</feature>
<feature type="active site" evidence="9">
    <location>
        <position position="137"/>
    </location>
</feature>
<dbReference type="SUPFAM" id="SSF55060">
    <property type="entry name" value="GHMP Kinase, C-terminal domain"/>
    <property type="match status" value="1"/>
</dbReference>
<keyword evidence="9" id="KW-0414">Isoprene biosynthesis</keyword>
<proteinExistence type="inferred from homology"/>
<name>A0A150FMU6_CLOPD</name>
<dbReference type="GO" id="GO:0019288">
    <property type="term" value="P:isopentenyl diphosphate biosynthetic process, methylerythritol 4-phosphate pathway"/>
    <property type="evidence" value="ECO:0007669"/>
    <property type="project" value="UniProtKB-UniRule"/>
</dbReference>